<dbReference type="PROSITE" id="PS50066">
    <property type="entry name" value="MADS_BOX_2"/>
    <property type="match status" value="1"/>
</dbReference>
<evidence type="ECO:0000313" key="10">
    <source>
        <dbReference type="EMBL" id="KAK3277441.1"/>
    </source>
</evidence>
<dbReference type="SMART" id="SM00432">
    <property type="entry name" value="MADS"/>
    <property type="match status" value="1"/>
</dbReference>
<dbReference type="SUPFAM" id="SSF55455">
    <property type="entry name" value="SRF-like"/>
    <property type="match status" value="1"/>
</dbReference>
<dbReference type="InterPro" id="IPR002487">
    <property type="entry name" value="TF_Kbox"/>
</dbReference>
<dbReference type="InterPro" id="IPR033896">
    <property type="entry name" value="MEF2-like_N"/>
</dbReference>
<feature type="domain" description="MADS-box" evidence="8">
    <location>
        <begin position="1"/>
        <end position="61"/>
    </location>
</feature>
<gene>
    <name evidence="10" type="ORF">CYMTET_14547</name>
</gene>
<dbReference type="AlphaFoldDB" id="A0AAE0L9U0"/>
<evidence type="ECO:0000313" key="11">
    <source>
        <dbReference type="Proteomes" id="UP001190700"/>
    </source>
</evidence>
<evidence type="ECO:0000256" key="5">
    <source>
        <dbReference type="ARBA" id="ARBA00023242"/>
    </source>
</evidence>
<dbReference type="PRINTS" id="PR00404">
    <property type="entry name" value="MADSDOMAIN"/>
</dbReference>
<name>A0AAE0L9U0_9CHLO</name>
<evidence type="ECO:0000259" key="8">
    <source>
        <dbReference type="PROSITE" id="PS50066"/>
    </source>
</evidence>
<keyword evidence="6" id="KW-0175">Coiled coil</keyword>
<comment type="subcellular location">
    <subcellularLocation>
        <location evidence="1">Nucleus</location>
    </subcellularLocation>
</comment>
<dbReference type="GO" id="GO:0005634">
    <property type="term" value="C:nucleus"/>
    <property type="evidence" value="ECO:0007669"/>
    <property type="project" value="UniProtKB-SubCell"/>
</dbReference>
<dbReference type="GO" id="GO:0046983">
    <property type="term" value="F:protein dimerization activity"/>
    <property type="evidence" value="ECO:0007669"/>
    <property type="project" value="InterPro"/>
</dbReference>
<feature type="coiled-coil region" evidence="6">
    <location>
        <begin position="110"/>
        <end position="172"/>
    </location>
</feature>
<dbReference type="GO" id="GO:0000977">
    <property type="term" value="F:RNA polymerase II transcription regulatory region sequence-specific DNA binding"/>
    <property type="evidence" value="ECO:0007669"/>
    <property type="project" value="InterPro"/>
</dbReference>
<sequence length="432" mass="45334">MGRAKIEIKRIECTRDRLATFSKRRVGLMKKAHELSVLCDVEIGLIMFTSAGTLFEFSNARMDDVIDRYRKHDVDNHGGTRLKRRIVEGPLPTRSSHTSALSNPVAEMETKQLRSELDHARRKLLQLQGESLEGLTLSDLGLLEQELENGLKRVRSTRTENLQNEVERLQKQVSHRPGVVPAQISNATLAALLPTGSSLLQSQAAALAAAGAMDVAQSAQALGLVAPTVGLAANTIAPLTSSQANLGPAAAIGNGALALLAAQSNLAGSAIQASSISGSALITAAQESGLPITSSMGAVQGAGLGGTSTTAVGLLTGSDVSSASAGGIGNLLGSSSPIQSLSNVLNFASQVQETRLTNTWQQAPARVAAMAKYQEKKNRRISTSAGTKKLGPGEVRVGVGLDDSDPSRTPQMDWSEIQNDPTKLLGTDEQHT</sequence>
<dbReference type="InterPro" id="IPR050142">
    <property type="entry name" value="MADS-box/MEF2_TF"/>
</dbReference>
<evidence type="ECO:0000256" key="2">
    <source>
        <dbReference type="ARBA" id="ARBA00023015"/>
    </source>
</evidence>
<feature type="compositionally biased region" description="Polar residues" evidence="7">
    <location>
        <begin position="407"/>
        <end position="421"/>
    </location>
</feature>
<keyword evidence="11" id="KW-1185">Reference proteome</keyword>
<comment type="caution">
    <text evidence="10">The sequence shown here is derived from an EMBL/GenBank/DDBJ whole genome shotgun (WGS) entry which is preliminary data.</text>
</comment>
<feature type="domain" description="K-box" evidence="9">
    <location>
        <begin position="103"/>
        <end position="205"/>
    </location>
</feature>
<evidence type="ECO:0000256" key="3">
    <source>
        <dbReference type="ARBA" id="ARBA00023125"/>
    </source>
</evidence>
<dbReference type="EMBL" id="LGRX02006104">
    <property type="protein sequence ID" value="KAK3277441.1"/>
    <property type="molecule type" value="Genomic_DNA"/>
</dbReference>
<dbReference type="InterPro" id="IPR036879">
    <property type="entry name" value="TF_MADSbox_sf"/>
</dbReference>
<dbReference type="PANTHER" id="PTHR48019">
    <property type="entry name" value="SERUM RESPONSE FACTOR HOMOLOG"/>
    <property type="match status" value="1"/>
</dbReference>
<reference evidence="10 11" key="1">
    <citation type="journal article" date="2015" name="Genome Biol. Evol.">
        <title>Comparative Genomics of a Bacterivorous Green Alga Reveals Evolutionary Causalities and Consequences of Phago-Mixotrophic Mode of Nutrition.</title>
        <authorList>
            <person name="Burns J.A."/>
            <person name="Paasch A."/>
            <person name="Narechania A."/>
            <person name="Kim E."/>
        </authorList>
    </citation>
    <scope>NUCLEOTIDE SEQUENCE [LARGE SCALE GENOMIC DNA]</scope>
    <source>
        <strain evidence="10 11">PLY_AMNH</strain>
    </source>
</reference>
<evidence type="ECO:0000256" key="7">
    <source>
        <dbReference type="SAM" id="MobiDB-lite"/>
    </source>
</evidence>
<keyword evidence="5" id="KW-0539">Nucleus</keyword>
<evidence type="ECO:0000259" key="9">
    <source>
        <dbReference type="PROSITE" id="PS51297"/>
    </source>
</evidence>
<feature type="region of interest" description="Disordered" evidence="7">
    <location>
        <begin position="378"/>
        <end position="432"/>
    </location>
</feature>
<organism evidence="10 11">
    <name type="scientific">Cymbomonas tetramitiformis</name>
    <dbReference type="NCBI Taxonomy" id="36881"/>
    <lineage>
        <taxon>Eukaryota</taxon>
        <taxon>Viridiplantae</taxon>
        <taxon>Chlorophyta</taxon>
        <taxon>Pyramimonadophyceae</taxon>
        <taxon>Pyramimonadales</taxon>
        <taxon>Pyramimonadaceae</taxon>
        <taxon>Cymbomonas</taxon>
    </lineage>
</organism>
<dbReference type="GO" id="GO:0045944">
    <property type="term" value="P:positive regulation of transcription by RNA polymerase II"/>
    <property type="evidence" value="ECO:0007669"/>
    <property type="project" value="InterPro"/>
</dbReference>
<dbReference type="Gene3D" id="3.40.1810.10">
    <property type="entry name" value="Transcription factor, MADS-box"/>
    <property type="match status" value="1"/>
</dbReference>
<evidence type="ECO:0000256" key="4">
    <source>
        <dbReference type="ARBA" id="ARBA00023163"/>
    </source>
</evidence>
<evidence type="ECO:0000256" key="1">
    <source>
        <dbReference type="ARBA" id="ARBA00004123"/>
    </source>
</evidence>
<dbReference type="CDD" id="cd00265">
    <property type="entry name" value="MADS_MEF2_like"/>
    <property type="match status" value="1"/>
</dbReference>
<proteinExistence type="predicted"/>
<dbReference type="GO" id="GO:0003700">
    <property type="term" value="F:DNA-binding transcription factor activity"/>
    <property type="evidence" value="ECO:0007669"/>
    <property type="project" value="InterPro"/>
</dbReference>
<accession>A0AAE0L9U0</accession>
<keyword evidence="3" id="KW-0238">DNA-binding</keyword>
<evidence type="ECO:0000256" key="6">
    <source>
        <dbReference type="SAM" id="Coils"/>
    </source>
</evidence>
<dbReference type="Pfam" id="PF01486">
    <property type="entry name" value="K-box"/>
    <property type="match status" value="1"/>
</dbReference>
<dbReference type="Proteomes" id="UP001190700">
    <property type="component" value="Unassembled WGS sequence"/>
</dbReference>
<keyword evidence="2" id="KW-0805">Transcription regulation</keyword>
<dbReference type="InterPro" id="IPR002100">
    <property type="entry name" value="TF_MADSbox"/>
</dbReference>
<keyword evidence="4" id="KW-0804">Transcription</keyword>
<protein>
    <submittedName>
        <fullName evidence="10">Uncharacterized protein</fullName>
    </submittedName>
</protein>
<dbReference type="Pfam" id="PF00319">
    <property type="entry name" value="SRF-TF"/>
    <property type="match status" value="1"/>
</dbReference>
<dbReference type="PROSITE" id="PS51297">
    <property type="entry name" value="K_BOX"/>
    <property type="match status" value="1"/>
</dbReference>